<gene>
    <name evidence="2" type="ORF">UY16_C0014G0011</name>
</gene>
<evidence type="ECO:0000313" key="2">
    <source>
        <dbReference type="EMBL" id="KKU88051.1"/>
    </source>
</evidence>
<reference evidence="2 3" key="1">
    <citation type="journal article" date="2015" name="Nature">
        <title>rRNA introns, odd ribosomes, and small enigmatic genomes across a large radiation of phyla.</title>
        <authorList>
            <person name="Brown C.T."/>
            <person name="Hug L.A."/>
            <person name="Thomas B.C."/>
            <person name="Sharon I."/>
            <person name="Castelle C.J."/>
            <person name="Singh A."/>
            <person name="Wilkins M.J."/>
            <person name="Williams K.H."/>
            <person name="Banfield J.F."/>
        </authorList>
    </citation>
    <scope>NUCLEOTIDE SEQUENCE [LARGE SCALE GENOMIC DNA]</scope>
</reference>
<keyword evidence="1" id="KW-0472">Membrane</keyword>
<evidence type="ECO:0000313" key="3">
    <source>
        <dbReference type="Proteomes" id="UP000034739"/>
    </source>
</evidence>
<dbReference type="EMBL" id="LCOY01000014">
    <property type="protein sequence ID" value="KKU88051.1"/>
    <property type="molecule type" value="Genomic_DNA"/>
</dbReference>
<feature type="transmembrane region" description="Helical" evidence="1">
    <location>
        <begin position="92"/>
        <end position="113"/>
    </location>
</feature>
<dbReference type="Proteomes" id="UP000034739">
    <property type="component" value="Unassembled WGS sequence"/>
</dbReference>
<name>A0A0G1U1W4_9BACT</name>
<accession>A0A0G1U1W4</accession>
<keyword evidence="1" id="KW-0812">Transmembrane</keyword>
<dbReference type="AlphaFoldDB" id="A0A0G1U1W4"/>
<protein>
    <submittedName>
        <fullName evidence="2">Uncharacterized protein</fullName>
    </submittedName>
</protein>
<sequence>MSLFTKVFAQTADPAELFGTVQNPLQTAEGRGYPGLAEGGLTLLFSNVLRLIFVAAGIYALVNFIMAGFQYMNAGGDSKAMTAAWDRIWQSLLGLIIIVGSFALAALFGYLIFGNANYILNPTIYGPAQAPK</sequence>
<proteinExistence type="predicted"/>
<evidence type="ECO:0000256" key="1">
    <source>
        <dbReference type="SAM" id="Phobius"/>
    </source>
</evidence>
<comment type="caution">
    <text evidence="2">The sequence shown here is derived from an EMBL/GenBank/DDBJ whole genome shotgun (WGS) entry which is preliminary data.</text>
</comment>
<keyword evidence="1" id="KW-1133">Transmembrane helix</keyword>
<organism evidence="2 3">
    <name type="scientific">Candidatus Gottesmanbacteria bacterium GW2011_GWA2_47_9</name>
    <dbReference type="NCBI Taxonomy" id="1618445"/>
    <lineage>
        <taxon>Bacteria</taxon>
        <taxon>Candidatus Gottesmaniibacteriota</taxon>
    </lineage>
</organism>
<feature type="transmembrane region" description="Helical" evidence="1">
    <location>
        <begin position="48"/>
        <end position="71"/>
    </location>
</feature>